<dbReference type="RefSeq" id="WP_407280571.1">
    <property type="nucleotide sequence ID" value="NZ_CP141259.1"/>
</dbReference>
<evidence type="ECO:0000259" key="2">
    <source>
        <dbReference type="Pfam" id="PF09588"/>
    </source>
</evidence>
<dbReference type="EMBL" id="CP141259">
    <property type="protein sequence ID" value="WRL48324.1"/>
    <property type="molecule type" value="Genomic_DNA"/>
</dbReference>
<gene>
    <name evidence="3" type="ORF">U5817_09475</name>
    <name evidence="4" type="ORF">U5817_09825</name>
</gene>
<dbReference type="Gene3D" id="3.90.320.10">
    <property type="match status" value="1"/>
</dbReference>
<evidence type="ECO:0000256" key="1">
    <source>
        <dbReference type="SAM" id="MobiDB-lite"/>
    </source>
</evidence>
<organism evidence="4 5">
    <name type="scientific">Aromatoleum evansii</name>
    <name type="common">Azoarcus evansii</name>
    <dbReference type="NCBI Taxonomy" id="59406"/>
    <lineage>
        <taxon>Bacteria</taxon>
        <taxon>Pseudomonadati</taxon>
        <taxon>Pseudomonadota</taxon>
        <taxon>Betaproteobacteria</taxon>
        <taxon>Rhodocyclales</taxon>
        <taxon>Rhodocyclaceae</taxon>
        <taxon>Aromatoleum</taxon>
    </lineage>
</organism>
<dbReference type="Pfam" id="PF09588">
    <property type="entry name" value="YqaJ"/>
    <property type="match status" value="1"/>
</dbReference>
<dbReference type="InterPro" id="IPR019080">
    <property type="entry name" value="YqaJ_viral_recombinase"/>
</dbReference>
<dbReference type="InterPro" id="IPR016889">
    <property type="entry name" value="UCP028503"/>
</dbReference>
<dbReference type="EMBL" id="CP141259">
    <property type="protein sequence ID" value="WRL48254.1"/>
    <property type="molecule type" value="Genomic_DNA"/>
</dbReference>
<dbReference type="InterPro" id="IPR011604">
    <property type="entry name" value="PDDEXK-like_dom_sf"/>
</dbReference>
<dbReference type="Proteomes" id="UP001626593">
    <property type="component" value="Chromosome"/>
</dbReference>
<evidence type="ECO:0000313" key="3">
    <source>
        <dbReference type="EMBL" id="WRL48254.1"/>
    </source>
</evidence>
<accession>A0ABZ1ASY3</accession>
<evidence type="ECO:0000313" key="5">
    <source>
        <dbReference type="Proteomes" id="UP001626593"/>
    </source>
</evidence>
<proteinExistence type="predicted"/>
<reference evidence="4 5" key="1">
    <citation type="submission" date="2023-12" db="EMBL/GenBank/DDBJ databases">
        <title>A. evansii MAY27, complete genome.</title>
        <authorList>
            <person name="Wang Y."/>
        </authorList>
    </citation>
    <scope>NUCLEOTIDE SEQUENCE [LARGE SCALE GENOMIC DNA]</scope>
    <source>
        <strain evidence="4 5">MAY27</strain>
    </source>
</reference>
<evidence type="ECO:0000313" key="4">
    <source>
        <dbReference type="EMBL" id="WRL48324.1"/>
    </source>
</evidence>
<dbReference type="SUPFAM" id="SSF52980">
    <property type="entry name" value="Restriction endonuclease-like"/>
    <property type="match status" value="1"/>
</dbReference>
<protein>
    <submittedName>
        <fullName evidence="4">YqaJ viral recombinase family protein</fullName>
    </submittedName>
</protein>
<feature type="domain" description="YqaJ viral recombinase" evidence="2">
    <location>
        <begin position="12"/>
        <end position="146"/>
    </location>
</feature>
<feature type="region of interest" description="Disordered" evidence="1">
    <location>
        <begin position="437"/>
        <end position="457"/>
    </location>
</feature>
<sequence>MIIINVQQGTPEWHSARAKCFNASEAPAMMGVSPYMTRSELLRQKATGIVPDVDPATQRRFDDGHAAEAMARLLVEQNITGEDLYPIVATDDTGRLLASSDGATMLYDTGFEHKLWNEELAAQVRDGIVPESHRWQLDQQIAVFGFEKIIFVVSDGTTERFVWCAYRTTPERIARLMAGWEQFERDLAEYVPEPAAEAAPVGCAPEALPALRIEVTGMVTASNLEAFREHALAVFSGIKTDLQTDADFADAERTVKWCKEVEDRLDAAKQHALSQTATIDELFRTIDAIKEEARQKRLTLDRLVKSEKEARKLQIVTQAHQALVAHVQQLNARIAPASIPSSMYAPQMFGEAVKGLKSLDSMRDKVGTLLANAKVECNAVADRIDANRKTVEDMSLMPDFAVVCTKSTEDFAALLAMRVNARREAEEKRLAAERERIRAEEEAKAQRTAREAQAEMDRQAAAARAAEQAKLDAERAELRRQQEFIEAEQRRQRDAATVQAAKPAEKPEIVVAAVSEESDEKITLGQINARLAPVKIDAAGLAQIGFHPVGKERAAVLYRESDVSRICAALVRHLSAVSGQMREAA</sequence>
<name>A0ABZ1ASY3_AROEV</name>
<dbReference type="PIRSF" id="PIRSF028503">
    <property type="entry name" value="UCP028503"/>
    <property type="match status" value="1"/>
</dbReference>
<keyword evidence="5" id="KW-1185">Reference proteome</keyword>
<dbReference type="InterPro" id="IPR011335">
    <property type="entry name" value="Restrct_endonuc-II-like"/>
</dbReference>